<evidence type="ECO:0008006" key="3">
    <source>
        <dbReference type="Google" id="ProtNLM"/>
    </source>
</evidence>
<gene>
    <name evidence="1" type="ORF">GCM10023086_54120</name>
</gene>
<evidence type="ECO:0000313" key="2">
    <source>
        <dbReference type="Proteomes" id="UP001501115"/>
    </source>
</evidence>
<sequence length="282" mass="30387">MSRIVAVHGVNQYDPTRDADAAAARLGAAWARALSHQLPRPLGDGELSMTYYADLLQAVRPAPDGQGPGDDVDGLAPDAVDAVLRWGELLGVSTRDAQGRVLTPVRWVADGVARRHGFDQELVRRFVARLFPDLLAYLHTPAGPRVRNRLADAIARHEPRVLIAHSLGSVVAYDTLWRYTDLKVDVLVTLGSPLAMPDVVLPYLEHPDDSRAFSRPPGAAAWVNIADPGDLIAVPQPLTDTFRGVTSCVSTGIGAFRMHKAGGYLRSAATAKALLPYTDPLV</sequence>
<dbReference type="SUPFAM" id="SSF53474">
    <property type="entry name" value="alpha/beta-Hydrolases"/>
    <property type="match status" value="1"/>
</dbReference>
<reference evidence="2" key="1">
    <citation type="journal article" date="2019" name="Int. J. Syst. Evol. Microbiol.">
        <title>The Global Catalogue of Microorganisms (GCM) 10K type strain sequencing project: providing services to taxonomists for standard genome sequencing and annotation.</title>
        <authorList>
            <consortium name="The Broad Institute Genomics Platform"/>
            <consortium name="The Broad Institute Genome Sequencing Center for Infectious Disease"/>
            <person name="Wu L."/>
            <person name="Ma J."/>
        </authorList>
    </citation>
    <scope>NUCLEOTIDE SEQUENCE [LARGE SCALE GENOMIC DNA]</scope>
    <source>
        <strain evidence="2">JCM 31290</strain>
    </source>
</reference>
<keyword evidence="2" id="KW-1185">Reference proteome</keyword>
<dbReference type="Proteomes" id="UP001501115">
    <property type="component" value="Unassembled WGS sequence"/>
</dbReference>
<name>A0ABP8GLL1_9ACTN</name>
<dbReference type="InterPro" id="IPR029058">
    <property type="entry name" value="AB_hydrolase_fold"/>
</dbReference>
<accession>A0ABP8GLL1</accession>
<comment type="caution">
    <text evidence="1">The sequence shown here is derived from an EMBL/GenBank/DDBJ whole genome shotgun (WGS) entry which is preliminary data.</text>
</comment>
<organism evidence="1 2">
    <name type="scientific">Streptomyces venetus</name>
    <dbReference type="NCBI Taxonomy" id="1701086"/>
    <lineage>
        <taxon>Bacteria</taxon>
        <taxon>Bacillati</taxon>
        <taxon>Actinomycetota</taxon>
        <taxon>Actinomycetes</taxon>
        <taxon>Kitasatosporales</taxon>
        <taxon>Streptomycetaceae</taxon>
        <taxon>Streptomyces</taxon>
    </lineage>
</organism>
<proteinExistence type="predicted"/>
<dbReference type="RefSeq" id="WP_345664274.1">
    <property type="nucleotide sequence ID" value="NZ_BAABET010000008.1"/>
</dbReference>
<protein>
    <recommendedName>
        <fullName evidence="3">Serine peptidase</fullName>
    </recommendedName>
</protein>
<dbReference type="EMBL" id="BAABET010000008">
    <property type="protein sequence ID" value="GAA4326518.1"/>
    <property type="molecule type" value="Genomic_DNA"/>
</dbReference>
<dbReference type="Gene3D" id="3.40.50.1820">
    <property type="entry name" value="alpha/beta hydrolase"/>
    <property type="match status" value="1"/>
</dbReference>
<evidence type="ECO:0000313" key="1">
    <source>
        <dbReference type="EMBL" id="GAA4326518.1"/>
    </source>
</evidence>